<evidence type="ECO:0000313" key="2">
    <source>
        <dbReference type="EMBL" id="CAD8552010.1"/>
    </source>
</evidence>
<dbReference type="PANTHER" id="PTHR28583:SF1">
    <property type="entry name" value="ACID CERAMIDASE"/>
    <property type="match status" value="1"/>
</dbReference>
<accession>A0A7S0JHN9</accession>
<sequence length="401" mass="44478">MLSLAAATPHRPVPVYTIDLDLPPEQRFHVLLDPATNFNTTVWEFWNKYFVHDKLLTDALFLLVDARGEEPGEMQAEIKGLSDLSRLPLKFVQGIQMLYELQTIMVPVVNVSRLRGEVVGAINYTFHETMPKGWEALARMPVGPGCTGIIATNSLDGTVSHARNLDFFPSAIMNKLVFTGVFTRNGTELFRSQMVAGYVQMVTGMRYGADGFAIERNTRYTDHVGGFLQTFGNLLSGRTLNGWQLRKTLETCEHYGCAVERLSTVPYASTEYAVISGVRKGTILSRNPDGVAYTQTLGKPASDKERKEYIIITNFDFFWNDIREWFDPTGGIGMLKPRRVEAEKVLNGILDAGGALTPEAMFQAINARGVVAPSSKGDGTVFQAVINVELSLWNVSIPVLQ</sequence>
<protein>
    <recommendedName>
        <fullName evidence="1">ceramidase</fullName>
        <ecNumber evidence="1">3.5.1.23</ecNumber>
    </recommendedName>
</protein>
<dbReference type="PANTHER" id="PTHR28583">
    <property type="entry name" value="ACID AMIDASE"/>
    <property type="match status" value="1"/>
</dbReference>
<gene>
    <name evidence="2" type="ORF">CLEP1334_LOCUS27300</name>
</gene>
<dbReference type="EMBL" id="HBER01054673">
    <property type="protein sequence ID" value="CAD8552010.1"/>
    <property type="molecule type" value="Transcribed_RNA"/>
</dbReference>
<dbReference type="GO" id="GO:0017040">
    <property type="term" value="F:N-acylsphingosine amidohydrolase activity"/>
    <property type="evidence" value="ECO:0007669"/>
    <property type="project" value="UniProtKB-EC"/>
</dbReference>
<proteinExistence type="predicted"/>
<name>A0A7S0JHN9_9EUKA</name>
<reference evidence="2" key="1">
    <citation type="submission" date="2021-01" db="EMBL/GenBank/DDBJ databases">
        <authorList>
            <person name="Corre E."/>
            <person name="Pelletier E."/>
            <person name="Niang G."/>
            <person name="Scheremetjew M."/>
            <person name="Finn R."/>
            <person name="Kale V."/>
            <person name="Holt S."/>
            <person name="Cochrane G."/>
            <person name="Meng A."/>
            <person name="Brown T."/>
            <person name="Cohen L."/>
        </authorList>
    </citation>
    <scope>NUCLEOTIDE SEQUENCE</scope>
    <source>
        <strain evidence="2">RCC1130</strain>
    </source>
</reference>
<organism evidence="2">
    <name type="scientific">Calcidiscus leptoporus</name>
    <dbReference type="NCBI Taxonomy" id="127549"/>
    <lineage>
        <taxon>Eukaryota</taxon>
        <taxon>Haptista</taxon>
        <taxon>Haptophyta</taxon>
        <taxon>Prymnesiophyceae</taxon>
        <taxon>Coccolithales</taxon>
        <taxon>Calcidiscaceae</taxon>
        <taxon>Calcidiscus</taxon>
    </lineage>
</organism>
<dbReference type="EC" id="3.5.1.23" evidence="1"/>
<evidence type="ECO:0000256" key="1">
    <source>
        <dbReference type="ARBA" id="ARBA00011891"/>
    </source>
</evidence>
<dbReference type="AlphaFoldDB" id="A0A7S0JHN9"/>